<name>A0A6J5NAR1_9CAUD</name>
<proteinExistence type="predicted"/>
<gene>
    <name evidence="1" type="ORF">UFOVP658_189</name>
</gene>
<dbReference type="EMBL" id="LR796639">
    <property type="protein sequence ID" value="CAB4156850.1"/>
    <property type="molecule type" value="Genomic_DNA"/>
</dbReference>
<organism evidence="1">
    <name type="scientific">uncultured Caudovirales phage</name>
    <dbReference type="NCBI Taxonomy" id="2100421"/>
    <lineage>
        <taxon>Viruses</taxon>
        <taxon>Duplodnaviria</taxon>
        <taxon>Heunggongvirae</taxon>
        <taxon>Uroviricota</taxon>
        <taxon>Caudoviricetes</taxon>
        <taxon>Peduoviridae</taxon>
        <taxon>Maltschvirus</taxon>
        <taxon>Maltschvirus maltsch</taxon>
    </lineage>
</organism>
<sequence>MEAIIVALIGIFGGISIALIERDRRSSKGRWEENKADHNFVVDKIENLGKTLGISIDRVEKGVERTEAKVDEHIRDHAKGDV</sequence>
<protein>
    <submittedName>
        <fullName evidence="1">Uncharacterized protein</fullName>
    </submittedName>
</protein>
<evidence type="ECO:0000313" key="1">
    <source>
        <dbReference type="EMBL" id="CAB4156850.1"/>
    </source>
</evidence>
<accession>A0A6J5NAR1</accession>
<reference evidence="1" key="1">
    <citation type="submission" date="2020-04" db="EMBL/GenBank/DDBJ databases">
        <authorList>
            <person name="Chiriac C."/>
            <person name="Salcher M."/>
            <person name="Ghai R."/>
            <person name="Kavagutti S V."/>
        </authorList>
    </citation>
    <scope>NUCLEOTIDE SEQUENCE</scope>
</reference>